<comment type="subcellular location">
    <subcellularLocation>
        <location evidence="1">Golgi apparatus membrane</location>
        <topology evidence="1">Single-pass type II membrane protein</topology>
    </subcellularLocation>
</comment>
<dbReference type="GO" id="GO:0016051">
    <property type="term" value="P:carbohydrate biosynthetic process"/>
    <property type="evidence" value="ECO:0007669"/>
    <property type="project" value="InterPro"/>
</dbReference>
<name>A0A1V3ND66_9GAMM</name>
<comment type="caution">
    <text evidence="8">The sequence shown here is derived from an EMBL/GenBank/DDBJ whole genome shotgun (WGS) entry which is preliminary data.</text>
</comment>
<dbReference type="STRING" id="108003.B1C78_12855"/>
<sequence>MIDPLQKLRIHLRNRRLRRHPLAAECHPQISVGFVFARALVSESHRFCYFRLPKCANSTVVNTLAWYDPEVETRPDDGAARAAKRSYGRLDAARAATLDELQQRYFLFTFVRNPYTRLLSSYLDKGLQKDPRQSFADFIARLERGGLHENAHWAPQTAMLPVRPERLAFIGRTERIEEDLKTVVDRIFGQGTFQAPRNREVNRKGAADKLARYYSDGLAERVHALYADDFAAFDYPSQLDQV</sequence>
<organism evidence="8 9">
    <name type="scientific">Thioalkalivibrio denitrificans</name>
    <dbReference type="NCBI Taxonomy" id="108003"/>
    <lineage>
        <taxon>Bacteria</taxon>
        <taxon>Pseudomonadati</taxon>
        <taxon>Pseudomonadota</taxon>
        <taxon>Gammaproteobacteria</taxon>
        <taxon>Chromatiales</taxon>
        <taxon>Ectothiorhodospiraceae</taxon>
        <taxon>Thioalkalivibrio</taxon>
    </lineage>
</organism>
<dbReference type="InterPro" id="IPR018011">
    <property type="entry name" value="Carb_sulfotrans_8-10"/>
</dbReference>
<dbReference type="AlphaFoldDB" id="A0A1V3ND66"/>
<dbReference type="InterPro" id="IPR027417">
    <property type="entry name" value="P-loop_NTPase"/>
</dbReference>
<accession>A0A1V3ND66</accession>
<evidence type="ECO:0000313" key="8">
    <source>
        <dbReference type="EMBL" id="OOG23010.1"/>
    </source>
</evidence>
<evidence type="ECO:0000256" key="5">
    <source>
        <dbReference type="ARBA" id="ARBA00023034"/>
    </source>
</evidence>
<evidence type="ECO:0000256" key="3">
    <source>
        <dbReference type="ARBA" id="ARBA00022692"/>
    </source>
</evidence>
<keyword evidence="7" id="KW-0325">Glycoprotein</keyword>
<keyword evidence="3" id="KW-0812">Transmembrane</keyword>
<dbReference type="GO" id="GO:0016020">
    <property type="term" value="C:membrane"/>
    <property type="evidence" value="ECO:0007669"/>
    <property type="project" value="InterPro"/>
</dbReference>
<evidence type="ECO:0000256" key="6">
    <source>
        <dbReference type="ARBA" id="ARBA00023136"/>
    </source>
</evidence>
<dbReference type="Proteomes" id="UP000189462">
    <property type="component" value="Unassembled WGS sequence"/>
</dbReference>
<protein>
    <recommendedName>
        <fullName evidence="10">Sulfotransferase</fullName>
    </recommendedName>
</protein>
<dbReference type="EMBL" id="MVBK01000080">
    <property type="protein sequence ID" value="OOG23010.1"/>
    <property type="molecule type" value="Genomic_DNA"/>
</dbReference>
<proteinExistence type="predicted"/>
<evidence type="ECO:0000256" key="2">
    <source>
        <dbReference type="ARBA" id="ARBA00022679"/>
    </source>
</evidence>
<dbReference type="GO" id="GO:0008146">
    <property type="term" value="F:sulfotransferase activity"/>
    <property type="evidence" value="ECO:0007669"/>
    <property type="project" value="InterPro"/>
</dbReference>
<dbReference type="OrthoDB" id="288532at2"/>
<dbReference type="Pfam" id="PF03567">
    <property type="entry name" value="Sulfotransfer_2"/>
    <property type="match status" value="1"/>
</dbReference>
<evidence type="ECO:0000256" key="1">
    <source>
        <dbReference type="ARBA" id="ARBA00004323"/>
    </source>
</evidence>
<dbReference type="PANTHER" id="PTHR12137:SF54">
    <property type="entry name" value="CARBOHYDRATE SULFOTRANSFERASE"/>
    <property type="match status" value="1"/>
</dbReference>
<dbReference type="SUPFAM" id="SSF52540">
    <property type="entry name" value="P-loop containing nucleoside triphosphate hydrolases"/>
    <property type="match status" value="1"/>
</dbReference>
<keyword evidence="2" id="KW-0808">Transferase</keyword>
<evidence type="ECO:0000256" key="7">
    <source>
        <dbReference type="ARBA" id="ARBA00023180"/>
    </source>
</evidence>
<dbReference type="InterPro" id="IPR005331">
    <property type="entry name" value="Sulfotransferase"/>
</dbReference>
<keyword evidence="9" id="KW-1185">Reference proteome</keyword>
<gene>
    <name evidence="8" type="ORF">B1C78_12855</name>
</gene>
<evidence type="ECO:0000313" key="9">
    <source>
        <dbReference type="Proteomes" id="UP000189462"/>
    </source>
</evidence>
<evidence type="ECO:0008006" key="10">
    <source>
        <dbReference type="Google" id="ProtNLM"/>
    </source>
</evidence>
<evidence type="ECO:0000256" key="4">
    <source>
        <dbReference type="ARBA" id="ARBA00022989"/>
    </source>
</evidence>
<dbReference type="PANTHER" id="PTHR12137">
    <property type="entry name" value="CARBOHYDRATE SULFOTRANSFERASE"/>
    <property type="match status" value="1"/>
</dbReference>
<keyword evidence="5" id="KW-0333">Golgi apparatus</keyword>
<keyword evidence="6" id="KW-0472">Membrane</keyword>
<keyword evidence="4" id="KW-1133">Transmembrane helix</keyword>
<dbReference type="RefSeq" id="WP_077279559.1">
    <property type="nucleotide sequence ID" value="NZ_MVBK01000080.1"/>
</dbReference>
<reference evidence="8 9" key="1">
    <citation type="submission" date="2017-02" db="EMBL/GenBank/DDBJ databases">
        <title>Genomic diversity within the haloalkaliphilic genus Thioalkalivibrio.</title>
        <authorList>
            <person name="Ahn A.-C."/>
            <person name="Meier-Kolthoff J."/>
            <person name="Overmars L."/>
            <person name="Richter M."/>
            <person name="Woyke T."/>
            <person name="Sorokin D.Y."/>
            <person name="Muyzer G."/>
        </authorList>
    </citation>
    <scope>NUCLEOTIDE SEQUENCE [LARGE SCALE GENOMIC DNA]</scope>
    <source>
        <strain evidence="8 9">ALJD</strain>
    </source>
</reference>